<reference evidence="2 3" key="1">
    <citation type="submission" date="2019-01" db="EMBL/GenBank/DDBJ databases">
        <title>Draft Genome and Complete Hox-Cluster Characterization of the Sterlet Sturgeon (Acipenser ruthenus).</title>
        <authorList>
            <person name="Wei Q."/>
        </authorList>
    </citation>
    <scope>NUCLEOTIDE SEQUENCE [LARGE SCALE GENOMIC DNA]</scope>
    <source>
        <strain evidence="2">WHYD16114868_AA</strain>
        <tissue evidence="2">Blood</tissue>
    </source>
</reference>
<proteinExistence type="predicted"/>
<name>A0A444U5U1_ACIRT</name>
<evidence type="ECO:0000256" key="1">
    <source>
        <dbReference type="SAM" id="MobiDB-lite"/>
    </source>
</evidence>
<dbReference type="EMBL" id="SCEB01215257">
    <property type="protein sequence ID" value="RXM30511.1"/>
    <property type="molecule type" value="Genomic_DNA"/>
</dbReference>
<dbReference type="AlphaFoldDB" id="A0A444U5U1"/>
<dbReference type="PANTHER" id="PTHR31751:SF42">
    <property type="entry name" value="PROTEIN CBG10204"/>
    <property type="match status" value="1"/>
</dbReference>
<feature type="compositionally biased region" description="Basic and acidic residues" evidence="1">
    <location>
        <begin position="57"/>
        <end position="71"/>
    </location>
</feature>
<dbReference type="Proteomes" id="UP000289886">
    <property type="component" value="Unassembled WGS sequence"/>
</dbReference>
<protein>
    <submittedName>
        <fullName evidence="2">Uncharacterized protein</fullName>
    </submittedName>
</protein>
<accession>A0A444U5U1</accession>
<feature type="compositionally biased region" description="Basic and acidic residues" evidence="1">
    <location>
        <begin position="20"/>
        <end position="33"/>
    </location>
</feature>
<dbReference type="PANTHER" id="PTHR31751">
    <property type="entry name" value="SI:CH211-108C17.2-RELATED-RELATED"/>
    <property type="match status" value="1"/>
</dbReference>
<evidence type="ECO:0000313" key="2">
    <source>
        <dbReference type="EMBL" id="RXM30511.1"/>
    </source>
</evidence>
<gene>
    <name evidence="2" type="ORF">EOD39_7826</name>
</gene>
<organism evidence="2 3">
    <name type="scientific">Acipenser ruthenus</name>
    <name type="common">Sterlet sturgeon</name>
    <dbReference type="NCBI Taxonomy" id="7906"/>
    <lineage>
        <taxon>Eukaryota</taxon>
        <taxon>Metazoa</taxon>
        <taxon>Chordata</taxon>
        <taxon>Craniata</taxon>
        <taxon>Vertebrata</taxon>
        <taxon>Euteleostomi</taxon>
        <taxon>Actinopterygii</taxon>
        <taxon>Chondrostei</taxon>
        <taxon>Acipenseriformes</taxon>
        <taxon>Acipenseridae</taxon>
        <taxon>Acipenser</taxon>
    </lineage>
</organism>
<sequence length="321" mass="36712">MPGKRRISPAGLAGMTSQYPDKDLDQWKDEPDQKSMSSSLGKEEISPTGLVGVTSQHPDKDQDQWKGEPDQKSLSPSLGKDTMSPIELAGVTSQCPDKDLDVGLTYLHQLNAARRGPQCYGSLFMQRKRKRMQHPQPSKQTHIKTSHSLPAAAMGLAEEEKVSAVETLTEEQPATKKGKRFGWFKYCSKKKQTEDNLKNDQDTDTFQDILMKRTLLKDVRMLSTNQQTSTLESYHAVINHFAPKLMHFSYKGMKNRLMLSALHFNETVWRKQAATRNRAFRYREEFPKYKKGAYIVKKVLTSHTYSELFSIYMYFQIQSCG</sequence>
<evidence type="ECO:0000313" key="3">
    <source>
        <dbReference type="Proteomes" id="UP000289886"/>
    </source>
</evidence>
<comment type="caution">
    <text evidence="2">The sequence shown here is derived from an EMBL/GenBank/DDBJ whole genome shotgun (WGS) entry which is preliminary data.</text>
</comment>
<keyword evidence="3" id="KW-1185">Reference proteome</keyword>
<feature type="region of interest" description="Disordered" evidence="1">
    <location>
        <begin position="1"/>
        <end position="83"/>
    </location>
</feature>